<dbReference type="GO" id="GO:0042602">
    <property type="term" value="F:riboflavin reductase (NADPH) activity"/>
    <property type="evidence" value="ECO:0007669"/>
    <property type="project" value="TreeGrafter"/>
</dbReference>
<dbReference type="GO" id="GO:0006208">
    <property type="term" value="P:pyrimidine nucleobase catabolic process"/>
    <property type="evidence" value="ECO:0007669"/>
    <property type="project" value="TreeGrafter"/>
</dbReference>
<evidence type="ECO:0000256" key="2">
    <source>
        <dbReference type="SAM" id="SignalP"/>
    </source>
</evidence>
<dbReference type="Proteomes" id="UP000192917">
    <property type="component" value="Unassembled WGS sequence"/>
</dbReference>
<keyword evidence="1" id="KW-0560">Oxidoreductase</keyword>
<dbReference type="SUPFAM" id="SSF50475">
    <property type="entry name" value="FMN-binding split barrel"/>
    <property type="match status" value="1"/>
</dbReference>
<dbReference type="AlphaFoldDB" id="A0A1Y6BXT0"/>
<evidence type="ECO:0000313" key="4">
    <source>
        <dbReference type="EMBL" id="SMF23466.1"/>
    </source>
</evidence>
<dbReference type="RefSeq" id="WP_085122908.1">
    <property type="nucleotide sequence ID" value="NZ_FWZX01000008.1"/>
</dbReference>
<keyword evidence="2" id="KW-0732">Signal</keyword>
<keyword evidence="5" id="KW-1185">Reference proteome</keyword>
<name>A0A1Y6BXT0_9PROT</name>
<protein>
    <submittedName>
        <fullName evidence="4">Flavin reductase</fullName>
    </submittedName>
</protein>
<dbReference type="PANTHER" id="PTHR30466:SF1">
    <property type="entry name" value="FMN REDUCTASE (NADH) RUTF"/>
    <property type="match status" value="1"/>
</dbReference>
<feature type="signal peptide" evidence="2">
    <location>
        <begin position="1"/>
        <end position="24"/>
    </location>
</feature>
<proteinExistence type="predicted"/>
<evidence type="ECO:0000313" key="5">
    <source>
        <dbReference type="Proteomes" id="UP000192917"/>
    </source>
</evidence>
<organism evidence="4 5">
    <name type="scientific">Tistlia consotensis USBA 355</name>
    <dbReference type="NCBI Taxonomy" id="560819"/>
    <lineage>
        <taxon>Bacteria</taxon>
        <taxon>Pseudomonadati</taxon>
        <taxon>Pseudomonadota</taxon>
        <taxon>Alphaproteobacteria</taxon>
        <taxon>Rhodospirillales</taxon>
        <taxon>Rhodovibrionaceae</taxon>
        <taxon>Tistlia</taxon>
    </lineage>
</organism>
<dbReference type="SMART" id="SM00903">
    <property type="entry name" value="Flavin_Reduct"/>
    <property type="match status" value="1"/>
</dbReference>
<reference evidence="4 5" key="1">
    <citation type="submission" date="2017-04" db="EMBL/GenBank/DDBJ databases">
        <authorList>
            <person name="Afonso C.L."/>
            <person name="Miller P.J."/>
            <person name="Scott M.A."/>
            <person name="Spackman E."/>
            <person name="Goraichik I."/>
            <person name="Dimitrov K.M."/>
            <person name="Suarez D.L."/>
            <person name="Swayne D.E."/>
        </authorList>
    </citation>
    <scope>NUCLEOTIDE SEQUENCE [LARGE SCALE GENOMIC DNA]</scope>
    <source>
        <strain evidence="4 5">USBA 355</strain>
    </source>
</reference>
<feature type="chain" id="PRO_5012870688" evidence="2">
    <location>
        <begin position="25"/>
        <end position="171"/>
    </location>
</feature>
<dbReference type="Gene3D" id="2.30.110.10">
    <property type="entry name" value="Electron Transport, Fmn-binding Protein, Chain A"/>
    <property type="match status" value="1"/>
</dbReference>
<dbReference type="InterPro" id="IPR002563">
    <property type="entry name" value="Flavin_Rdtase-like_dom"/>
</dbReference>
<evidence type="ECO:0000256" key="1">
    <source>
        <dbReference type="ARBA" id="ARBA00023002"/>
    </source>
</evidence>
<dbReference type="InterPro" id="IPR012349">
    <property type="entry name" value="Split_barrel_FMN-bd"/>
</dbReference>
<dbReference type="Pfam" id="PF01613">
    <property type="entry name" value="Flavin_Reduct"/>
    <property type="match status" value="1"/>
</dbReference>
<accession>A0A1Y6BXT0</accession>
<dbReference type="EMBL" id="FWZX01000008">
    <property type="protein sequence ID" value="SMF23466.1"/>
    <property type="molecule type" value="Genomic_DNA"/>
</dbReference>
<dbReference type="STRING" id="560819.SAMN05428998_10813"/>
<dbReference type="GO" id="GO:0010181">
    <property type="term" value="F:FMN binding"/>
    <property type="evidence" value="ECO:0007669"/>
    <property type="project" value="InterPro"/>
</dbReference>
<dbReference type="InterPro" id="IPR050268">
    <property type="entry name" value="NADH-dep_flavin_reductase"/>
</dbReference>
<dbReference type="PANTHER" id="PTHR30466">
    <property type="entry name" value="FLAVIN REDUCTASE"/>
    <property type="match status" value="1"/>
</dbReference>
<evidence type="ECO:0000259" key="3">
    <source>
        <dbReference type="SMART" id="SM00903"/>
    </source>
</evidence>
<gene>
    <name evidence="4" type="ORF">SAMN05428998_10813</name>
</gene>
<sequence length="171" mass="17599">MTTCDETARSAFLAAMARAATAVAAVATDGPAGRRGTTVSALSSVSAEPPLLLVCLHRLSPTCAAIEGNGRFTVNLLSESQSAISDVFAGRGLAQGEDKFATGDWRLGADGALRLAGAAATFHCALEAAHAHGTHRVFVGQVLESAPGAERPLLYQERAYRRLAPCAPAPV</sequence>
<feature type="domain" description="Flavin reductase like" evidence="3">
    <location>
        <begin position="16"/>
        <end position="162"/>
    </location>
</feature>